<dbReference type="STRING" id="1802308.A3D50_01105"/>
<dbReference type="AlphaFoldDB" id="A0A1G2MM99"/>
<dbReference type="Gene3D" id="3.60.15.10">
    <property type="entry name" value="Ribonuclease Z/Hydroxyacylglutathione hydrolase-like"/>
    <property type="match status" value="1"/>
</dbReference>
<reference evidence="1 2" key="1">
    <citation type="journal article" date="2016" name="Nat. Commun.">
        <title>Thousands of microbial genomes shed light on interconnected biogeochemical processes in an aquifer system.</title>
        <authorList>
            <person name="Anantharaman K."/>
            <person name="Brown C.T."/>
            <person name="Hug L.A."/>
            <person name="Sharon I."/>
            <person name="Castelle C.J."/>
            <person name="Probst A.J."/>
            <person name="Thomas B.C."/>
            <person name="Singh A."/>
            <person name="Wilkins M.J."/>
            <person name="Karaoz U."/>
            <person name="Brodie E.L."/>
            <person name="Williams K.H."/>
            <person name="Hubbard S.S."/>
            <person name="Banfield J.F."/>
        </authorList>
    </citation>
    <scope>NUCLEOTIDE SEQUENCE [LARGE SCALE GENOMIC DNA]</scope>
</reference>
<dbReference type="Pfam" id="PF13483">
    <property type="entry name" value="Lactamase_B_3"/>
    <property type="match status" value="1"/>
</dbReference>
<dbReference type="SUPFAM" id="SSF56281">
    <property type="entry name" value="Metallo-hydrolase/oxidoreductase"/>
    <property type="match status" value="1"/>
</dbReference>
<comment type="caution">
    <text evidence="1">The sequence shown here is derived from an EMBL/GenBank/DDBJ whole genome shotgun (WGS) entry which is preliminary data.</text>
</comment>
<evidence type="ECO:0008006" key="3">
    <source>
        <dbReference type="Google" id="ProtNLM"/>
    </source>
</evidence>
<dbReference type="PANTHER" id="PTHR39189:SF1">
    <property type="entry name" value="UPF0173 METAL-DEPENDENT HYDROLASE YTKL"/>
    <property type="match status" value="1"/>
</dbReference>
<protein>
    <recommendedName>
        <fullName evidence="3">Lactamase</fullName>
    </recommendedName>
</protein>
<dbReference type="Proteomes" id="UP000178413">
    <property type="component" value="Unassembled WGS sequence"/>
</dbReference>
<dbReference type="InterPro" id="IPR036866">
    <property type="entry name" value="RibonucZ/Hydroxyglut_hydro"/>
</dbReference>
<accession>A0A1G2MM99</accession>
<evidence type="ECO:0000313" key="2">
    <source>
        <dbReference type="Proteomes" id="UP000178413"/>
    </source>
</evidence>
<sequence length="210" mass="22880">MIITYLGGSFVKIQFGEIVLAFDPISKDSSLKSSKFGADIVLSSLNHSDMNGVDTVSFGDKKPFVISGPGEYEIRSVFITGFSSTSRYKAEERINTIYMVALEGMRICHLGALSTPDLPKEAEEAIDDVDILFIPIGGQGILDPSAAYKLAITINPKIIIPIHYGDGMGKDALKIFLKEAGENPDPVLKLTLKKKDLEGKDSQVIVLQRE</sequence>
<dbReference type="EMBL" id="MHRM01000012">
    <property type="protein sequence ID" value="OHA24122.1"/>
    <property type="molecule type" value="Genomic_DNA"/>
</dbReference>
<name>A0A1G2MM99_9BACT</name>
<dbReference type="PANTHER" id="PTHR39189">
    <property type="entry name" value="UPF0173 METAL-DEPENDENT HYDROLASE YTKL"/>
    <property type="match status" value="1"/>
</dbReference>
<organism evidence="1 2">
    <name type="scientific">Candidatus Taylorbacteria bacterium RIFCSPHIGHO2_02_FULL_44_12</name>
    <dbReference type="NCBI Taxonomy" id="1802308"/>
    <lineage>
        <taxon>Bacteria</taxon>
        <taxon>Candidatus Tayloriibacteriota</taxon>
    </lineage>
</organism>
<gene>
    <name evidence="1" type="ORF">A3D50_01105</name>
</gene>
<proteinExistence type="predicted"/>
<evidence type="ECO:0000313" key="1">
    <source>
        <dbReference type="EMBL" id="OHA24122.1"/>
    </source>
</evidence>